<comment type="caution">
    <text evidence="12">The sequence shown here is derived from an EMBL/GenBank/DDBJ whole genome shotgun (WGS) entry which is preliminary data.</text>
</comment>
<dbReference type="EC" id="2.7.1.148" evidence="2 9"/>
<proteinExistence type="inferred from homology"/>
<keyword evidence="6 9" id="KW-0418">Kinase</keyword>
<dbReference type="RefSeq" id="WP_303700417.1">
    <property type="nucleotide sequence ID" value="NZ_VSIV01000074.1"/>
</dbReference>
<dbReference type="UniPathway" id="UPA00056">
    <property type="reaction ID" value="UER00094"/>
</dbReference>
<dbReference type="InterPro" id="IPR036554">
    <property type="entry name" value="GHMP_kinase_C_sf"/>
</dbReference>
<dbReference type="SUPFAM" id="SSF55060">
    <property type="entry name" value="GHMP Kinase, C-terminal domain"/>
    <property type="match status" value="1"/>
</dbReference>
<dbReference type="GO" id="GO:0050515">
    <property type="term" value="F:4-(cytidine 5'-diphospho)-2-C-methyl-D-erythritol kinase activity"/>
    <property type="evidence" value="ECO:0007669"/>
    <property type="project" value="UniProtKB-UniRule"/>
</dbReference>
<dbReference type="Pfam" id="PF00288">
    <property type="entry name" value="GHMP_kinases_N"/>
    <property type="match status" value="1"/>
</dbReference>
<reference evidence="12 13" key="1">
    <citation type="submission" date="2019-08" db="EMBL/GenBank/DDBJ databases">
        <title>Genomic characterization of a novel candidate phylum (ARYD3) from a high temperature, high salinity tertiary oil reservoir in north central Oklahoma, USA.</title>
        <authorList>
            <person name="Youssef N.H."/>
            <person name="Yadav A."/>
            <person name="Elshahed M.S."/>
        </authorList>
    </citation>
    <scope>NUCLEOTIDE SEQUENCE [LARGE SCALE GENOMIC DNA]</scope>
    <source>
        <strain evidence="12">ARYD1</strain>
    </source>
</reference>
<dbReference type="PANTHER" id="PTHR43527">
    <property type="entry name" value="4-DIPHOSPHOCYTIDYL-2-C-METHYL-D-ERYTHRITOL KINASE, CHLOROPLASTIC"/>
    <property type="match status" value="1"/>
</dbReference>
<sequence>MLIRSYAKINLFLKIRNKRQDGFHNIETLMTPINLFDLLKVKKSKEFCITCNDKNIPVDENNIISKTFALIQKKYNPDRLVDVSLYKNIPSGAGLGGGSSNAAAFLQITDKLFGLNMGFDEKIEIMSEVGSDTVFFLYNQPAFVRGRGEIVDKTAVLPSFYILLVKPPVTVSTSGIYSDKNLTLTPYNPVSNMHPVLNYGDVLDSMDNGLQNVVFERHPETGMIKEKMLALNADAALLSGSGATVYGIYSSKKYLNKAYDYFKMFGRNNFVYKTENINNVI</sequence>
<keyword evidence="5 9" id="KW-0547">Nucleotide-binding</keyword>
<dbReference type="InterPro" id="IPR006204">
    <property type="entry name" value="GHMP_kinase_N_dom"/>
</dbReference>
<keyword evidence="9" id="KW-0414">Isoprene biosynthesis</keyword>
<protein>
    <recommendedName>
        <fullName evidence="3 9">4-diphosphocytidyl-2-C-methyl-D-erythritol kinase</fullName>
        <shortName evidence="9">CMK</shortName>
        <ecNumber evidence="2 9">2.7.1.148</ecNumber>
    </recommendedName>
    <alternativeName>
        <fullName evidence="8 9">4-(cytidine-5'-diphospho)-2-C-methyl-D-erythritol kinase</fullName>
    </alternativeName>
</protein>
<evidence type="ECO:0000256" key="4">
    <source>
        <dbReference type="ARBA" id="ARBA00022679"/>
    </source>
</evidence>
<comment type="similarity">
    <text evidence="1 9">Belongs to the GHMP kinase family. IspE subfamily.</text>
</comment>
<name>A0A5D0MK57_FLESI</name>
<comment type="function">
    <text evidence="9">Catalyzes the phosphorylation of the position 2 hydroxy group of 4-diphosphocytidyl-2C-methyl-D-erythritol.</text>
</comment>
<dbReference type="Gene3D" id="3.30.70.890">
    <property type="entry name" value="GHMP kinase, C-terminal domain"/>
    <property type="match status" value="1"/>
</dbReference>
<comment type="catalytic activity">
    <reaction evidence="9">
        <text>4-CDP-2-C-methyl-D-erythritol + ATP = 4-CDP-2-C-methyl-D-erythritol 2-phosphate + ADP + H(+)</text>
        <dbReference type="Rhea" id="RHEA:18437"/>
        <dbReference type="ChEBI" id="CHEBI:15378"/>
        <dbReference type="ChEBI" id="CHEBI:30616"/>
        <dbReference type="ChEBI" id="CHEBI:57823"/>
        <dbReference type="ChEBI" id="CHEBI:57919"/>
        <dbReference type="ChEBI" id="CHEBI:456216"/>
        <dbReference type="EC" id="2.7.1.148"/>
    </reaction>
</comment>
<dbReference type="GO" id="GO:0016114">
    <property type="term" value="P:terpenoid biosynthetic process"/>
    <property type="evidence" value="ECO:0007669"/>
    <property type="project" value="UniProtKB-UniRule"/>
</dbReference>
<evidence type="ECO:0000256" key="9">
    <source>
        <dbReference type="HAMAP-Rule" id="MF_00061"/>
    </source>
</evidence>
<dbReference type="NCBIfam" id="TIGR00154">
    <property type="entry name" value="ispE"/>
    <property type="match status" value="1"/>
</dbReference>
<evidence type="ECO:0000259" key="10">
    <source>
        <dbReference type="Pfam" id="PF00288"/>
    </source>
</evidence>
<dbReference type="Proteomes" id="UP000323337">
    <property type="component" value="Unassembled WGS sequence"/>
</dbReference>
<dbReference type="HAMAP" id="MF_00061">
    <property type="entry name" value="IspE"/>
    <property type="match status" value="1"/>
</dbReference>
<dbReference type="SUPFAM" id="SSF54211">
    <property type="entry name" value="Ribosomal protein S5 domain 2-like"/>
    <property type="match status" value="1"/>
</dbReference>
<gene>
    <name evidence="9 12" type="primary">ispE</name>
    <name evidence="12" type="ORF">FXF49_02925</name>
</gene>
<accession>A0A5D0MK57</accession>
<dbReference type="InterPro" id="IPR014721">
    <property type="entry name" value="Ribsml_uS5_D2-typ_fold_subgr"/>
</dbReference>
<dbReference type="GO" id="GO:0005524">
    <property type="term" value="F:ATP binding"/>
    <property type="evidence" value="ECO:0007669"/>
    <property type="project" value="UniProtKB-UniRule"/>
</dbReference>
<dbReference type="GO" id="GO:0019288">
    <property type="term" value="P:isopentenyl diphosphate biosynthetic process, methylerythritol 4-phosphate pathway"/>
    <property type="evidence" value="ECO:0007669"/>
    <property type="project" value="UniProtKB-UniRule"/>
</dbReference>
<evidence type="ECO:0000256" key="7">
    <source>
        <dbReference type="ARBA" id="ARBA00022840"/>
    </source>
</evidence>
<dbReference type="Gene3D" id="3.30.230.10">
    <property type="match status" value="1"/>
</dbReference>
<dbReference type="Pfam" id="PF08544">
    <property type="entry name" value="GHMP_kinases_C"/>
    <property type="match status" value="1"/>
</dbReference>
<dbReference type="PANTHER" id="PTHR43527:SF2">
    <property type="entry name" value="4-DIPHOSPHOCYTIDYL-2-C-METHYL-D-ERYTHRITOL KINASE, CHLOROPLASTIC"/>
    <property type="match status" value="1"/>
</dbReference>
<comment type="pathway">
    <text evidence="9">Isoprenoid biosynthesis; isopentenyl diphosphate biosynthesis via DXP pathway; isopentenyl diphosphate from 1-deoxy-D-xylulose 5-phosphate: step 3/6.</text>
</comment>
<feature type="active site" evidence="9">
    <location>
        <position position="8"/>
    </location>
</feature>
<dbReference type="InterPro" id="IPR020568">
    <property type="entry name" value="Ribosomal_Su5_D2-typ_SF"/>
</dbReference>
<keyword evidence="7 9" id="KW-0067">ATP-binding</keyword>
<evidence type="ECO:0000259" key="11">
    <source>
        <dbReference type="Pfam" id="PF08544"/>
    </source>
</evidence>
<dbReference type="AlphaFoldDB" id="A0A5D0MK57"/>
<keyword evidence="4 9" id="KW-0808">Transferase</keyword>
<dbReference type="InterPro" id="IPR013750">
    <property type="entry name" value="GHMP_kinase_C_dom"/>
</dbReference>
<evidence type="ECO:0000256" key="1">
    <source>
        <dbReference type="ARBA" id="ARBA00009684"/>
    </source>
</evidence>
<organism evidence="12 13">
    <name type="scientific">Flexistipes sinusarabici</name>
    <dbReference type="NCBI Taxonomy" id="2352"/>
    <lineage>
        <taxon>Bacteria</taxon>
        <taxon>Pseudomonadati</taxon>
        <taxon>Deferribacterota</taxon>
        <taxon>Deferribacteres</taxon>
        <taxon>Deferribacterales</taxon>
        <taxon>Flexistipitaceae</taxon>
        <taxon>Flexistipes</taxon>
    </lineage>
</organism>
<feature type="domain" description="GHMP kinase N-terminal" evidence="10">
    <location>
        <begin position="62"/>
        <end position="139"/>
    </location>
</feature>
<evidence type="ECO:0000256" key="3">
    <source>
        <dbReference type="ARBA" id="ARBA00017473"/>
    </source>
</evidence>
<evidence type="ECO:0000256" key="2">
    <source>
        <dbReference type="ARBA" id="ARBA00012052"/>
    </source>
</evidence>
<dbReference type="PIRSF" id="PIRSF010376">
    <property type="entry name" value="IspE"/>
    <property type="match status" value="1"/>
</dbReference>
<feature type="active site" evidence="9">
    <location>
        <position position="132"/>
    </location>
</feature>
<feature type="domain" description="GHMP kinase C-terminal" evidence="11">
    <location>
        <begin position="205"/>
        <end position="263"/>
    </location>
</feature>
<evidence type="ECO:0000256" key="8">
    <source>
        <dbReference type="ARBA" id="ARBA00032554"/>
    </source>
</evidence>
<evidence type="ECO:0000313" key="13">
    <source>
        <dbReference type="Proteomes" id="UP000323337"/>
    </source>
</evidence>
<dbReference type="EMBL" id="VSIV01000074">
    <property type="protein sequence ID" value="TYB34104.1"/>
    <property type="molecule type" value="Genomic_DNA"/>
</dbReference>
<evidence type="ECO:0000256" key="5">
    <source>
        <dbReference type="ARBA" id="ARBA00022741"/>
    </source>
</evidence>
<dbReference type="InterPro" id="IPR004424">
    <property type="entry name" value="IspE"/>
</dbReference>
<evidence type="ECO:0000313" key="12">
    <source>
        <dbReference type="EMBL" id="TYB34104.1"/>
    </source>
</evidence>
<evidence type="ECO:0000256" key="6">
    <source>
        <dbReference type="ARBA" id="ARBA00022777"/>
    </source>
</evidence>
<feature type="binding site" evidence="9">
    <location>
        <begin position="90"/>
        <end position="100"/>
    </location>
    <ligand>
        <name>ATP</name>
        <dbReference type="ChEBI" id="CHEBI:30616"/>
    </ligand>
</feature>